<feature type="domain" description="Polyketide synthase dehydratase" evidence="1">
    <location>
        <begin position="1"/>
        <end position="69"/>
    </location>
</feature>
<dbReference type="Gene3D" id="3.10.129.120">
    <property type="match status" value="1"/>
</dbReference>
<feature type="non-terminal residue" evidence="2">
    <location>
        <position position="71"/>
    </location>
</feature>
<name>A0ABT4HQS3_MYCIR</name>
<dbReference type="RefSeq" id="WP_268788206.1">
    <property type="nucleotide sequence ID" value="NZ_JAPQYE010000086.1"/>
</dbReference>
<dbReference type="Pfam" id="PF14765">
    <property type="entry name" value="PS-DH"/>
    <property type="match status" value="1"/>
</dbReference>
<organism evidence="2 3">
    <name type="scientific">Mycolicibacterium iranicum</name>
    <name type="common">Mycobacterium iranicum</name>
    <dbReference type="NCBI Taxonomy" id="912594"/>
    <lineage>
        <taxon>Bacteria</taxon>
        <taxon>Bacillati</taxon>
        <taxon>Actinomycetota</taxon>
        <taxon>Actinomycetes</taxon>
        <taxon>Mycobacteriales</taxon>
        <taxon>Mycobacteriaceae</taxon>
        <taxon>Mycolicibacterium</taxon>
    </lineage>
</organism>
<evidence type="ECO:0000259" key="1">
    <source>
        <dbReference type="Pfam" id="PF14765"/>
    </source>
</evidence>
<sequence>GPTWSGSLKSLWLGDGEAVGDILVGPELAEQLGSEPMHPVLMDLCTGVAFPAFPALLAAEQGVNDLFLPLR</sequence>
<proteinExistence type="predicted"/>
<feature type="non-terminal residue" evidence="2">
    <location>
        <position position="1"/>
    </location>
</feature>
<dbReference type="EMBL" id="JAPQYE010000086">
    <property type="protein sequence ID" value="MCZ0732598.1"/>
    <property type="molecule type" value="Genomic_DNA"/>
</dbReference>
<protein>
    <recommendedName>
        <fullName evidence="1">Polyketide synthase dehydratase domain-containing protein</fullName>
    </recommendedName>
</protein>
<accession>A0ABT4HQS3</accession>
<dbReference type="Proteomes" id="UP001084650">
    <property type="component" value="Unassembled WGS sequence"/>
</dbReference>
<comment type="caution">
    <text evidence="2">The sequence shown here is derived from an EMBL/GenBank/DDBJ whole genome shotgun (WGS) entry which is preliminary data.</text>
</comment>
<gene>
    <name evidence="2" type="ORF">OY187_31635</name>
</gene>
<evidence type="ECO:0000313" key="2">
    <source>
        <dbReference type="EMBL" id="MCZ0732598.1"/>
    </source>
</evidence>
<evidence type="ECO:0000313" key="3">
    <source>
        <dbReference type="Proteomes" id="UP001084650"/>
    </source>
</evidence>
<keyword evidence="3" id="KW-1185">Reference proteome</keyword>
<dbReference type="InterPro" id="IPR049551">
    <property type="entry name" value="PKS_DH_C"/>
</dbReference>
<reference evidence="2" key="1">
    <citation type="submission" date="2022-12" db="EMBL/GenBank/DDBJ databases">
        <title>Whole genome sequence of Mycolicibacterium iranicum strain SBH312.</title>
        <authorList>
            <person name="Jani J."/>
            <person name="Arifin Mustapha Z."/>
            <person name="Ahmed K."/>
            <person name="Kai Ling C."/>
        </authorList>
    </citation>
    <scope>NUCLEOTIDE SEQUENCE</scope>
    <source>
        <strain evidence="2">SBH312</strain>
    </source>
</reference>